<dbReference type="AlphaFoldDB" id="A0AAW0HPM6"/>
<dbReference type="GO" id="GO:0046982">
    <property type="term" value="F:protein heterodimerization activity"/>
    <property type="evidence" value="ECO:0007669"/>
    <property type="project" value="TreeGrafter"/>
</dbReference>
<dbReference type="SUPFAM" id="SSF49464">
    <property type="entry name" value="Carboxypeptidase regulatory domain-like"/>
    <property type="match status" value="1"/>
</dbReference>
<gene>
    <name evidence="6" type="ORF">U0070_022400</name>
</gene>
<evidence type="ECO:0000313" key="7">
    <source>
        <dbReference type="Proteomes" id="UP001488838"/>
    </source>
</evidence>
<dbReference type="InterPro" id="IPR008969">
    <property type="entry name" value="CarboxyPept-like_regulatory"/>
</dbReference>
<dbReference type="GO" id="GO:0042803">
    <property type="term" value="F:protein homodimerization activity"/>
    <property type="evidence" value="ECO:0007669"/>
    <property type="project" value="TreeGrafter"/>
</dbReference>
<comment type="caution">
    <text evidence="6">The sequence shown here is derived from an EMBL/GenBank/DDBJ whole genome shotgun (WGS) entry which is preliminary data.</text>
</comment>
<keyword evidence="3" id="KW-1015">Disulfide bond</keyword>
<name>A0AAW0HPM6_MYOGA</name>
<organism evidence="6 7">
    <name type="scientific">Myodes glareolus</name>
    <name type="common">Bank vole</name>
    <name type="synonym">Clethrionomys glareolus</name>
    <dbReference type="NCBI Taxonomy" id="447135"/>
    <lineage>
        <taxon>Eukaryota</taxon>
        <taxon>Metazoa</taxon>
        <taxon>Chordata</taxon>
        <taxon>Craniata</taxon>
        <taxon>Vertebrata</taxon>
        <taxon>Euteleostomi</taxon>
        <taxon>Mammalia</taxon>
        <taxon>Eutheria</taxon>
        <taxon>Euarchontoglires</taxon>
        <taxon>Glires</taxon>
        <taxon>Rodentia</taxon>
        <taxon>Myomorpha</taxon>
        <taxon>Muroidea</taxon>
        <taxon>Cricetidae</taxon>
        <taxon>Arvicolinae</taxon>
        <taxon>Myodes</taxon>
    </lineage>
</organism>
<protein>
    <recommendedName>
        <fullName evidence="8">Carboxypeptidase regulatory-like domain-containing protein</fullName>
    </recommendedName>
</protein>
<keyword evidence="1" id="KW-0245">EGF-like domain</keyword>
<dbReference type="PANTHER" id="PTHR11219:SF9">
    <property type="entry name" value="TENEURIN-4"/>
    <property type="match status" value="1"/>
</dbReference>
<evidence type="ECO:0000313" key="6">
    <source>
        <dbReference type="EMBL" id="KAK7804089.1"/>
    </source>
</evidence>
<dbReference type="GO" id="GO:0048666">
    <property type="term" value="P:neuron development"/>
    <property type="evidence" value="ECO:0007669"/>
    <property type="project" value="TreeGrafter"/>
</dbReference>
<sequence>MSRHACVIRGQVMTSDGTPLVGVNISFINNPLFGYTISRQDGSFDLVTNGGISIVLRFERAPFITQEHTLWLPWDRFFVMETIIMRHEENEIPSCDLSNFARPNPVVSPSPLTSFASSCAEKGPIVPEIQALQEEITIAGCKMRLSYLSSRTPGYKSVLRISLTHPTIPFNLMKVHLMVAVEGRLFRKWFAAAPDLSYYFIWDKTDVYNQKVFGLSEAFVSVGYEYESCPDLILWEKRTAVLQGYEIDASKLGGWSLDKHHALNIQSEDVKVDGYLFRHKVKVKATGKREGNGEADGLKYIVTVQGDYFSPNIHLPISKEEAKDQEPDPSIVGMLPSRCQQHIHSCATCDEAAPGLGS</sequence>
<dbReference type="InterPro" id="IPR051216">
    <property type="entry name" value="Teneurin"/>
</dbReference>
<proteinExistence type="predicted"/>
<dbReference type="PANTHER" id="PTHR11219">
    <property type="entry name" value="TENEURIN AND N-ACETYLGLUCOSAMINE-1-PHOSPHODIESTER ALPHA-N-ACETYLGLUCOSAMINIDASE"/>
    <property type="match status" value="1"/>
</dbReference>
<evidence type="ECO:0000256" key="2">
    <source>
        <dbReference type="ARBA" id="ARBA00022737"/>
    </source>
</evidence>
<accession>A0AAW0HPM6</accession>
<dbReference type="GO" id="GO:0007157">
    <property type="term" value="P:heterophilic cell-cell adhesion via plasma membrane cell adhesion molecules"/>
    <property type="evidence" value="ECO:0007669"/>
    <property type="project" value="TreeGrafter"/>
</dbReference>
<dbReference type="InterPro" id="IPR056820">
    <property type="entry name" value="TEN_TTR-like"/>
</dbReference>
<dbReference type="GO" id="GO:0050839">
    <property type="term" value="F:cell adhesion molecule binding"/>
    <property type="evidence" value="ECO:0007669"/>
    <property type="project" value="TreeGrafter"/>
</dbReference>
<evidence type="ECO:0000259" key="5">
    <source>
        <dbReference type="Pfam" id="PF25020"/>
    </source>
</evidence>
<reference evidence="6 7" key="1">
    <citation type="journal article" date="2023" name="bioRxiv">
        <title>Conserved and derived expression patterns and positive selection on dental genes reveal complex evolutionary context of ever-growing rodent molars.</title>
        <authorList>
            <person name="Calamari Z.T."/>
            <person name="Song A."/>
            <person name="Cohen E."/>
            <person name="Akter M."/>
            <person name="Roy R.D."/>
            <person name="Hallikas O."/>
            <person name="Christensen M.M."/>
            <person name="Li P."/>
            <person name="Marangoni P."/>
            <person name="Jernvall J."/>
            <person name="Klein O.D."/>
        </authorList>
    </citation>
    <scope>NUCLEOTIDE SEQUENCE [LARGE SCALE GENOMIC DNA]</scope>
    <source>
        <strain evidence="6">V071</strain>
    </source>
</reference>
<evidence type="ECO:0000259" key="4">
    <source>
        <dbReference type="Pfam" id="PF24329"/>
    </source>
</evidence>
<keyword evidence="7" id="KW-1185">Reference proteome</keyword>
<feature type="domain" description="Teneurin TTR-like" evidence="5">
    <location>
        <begin position="3"/>
        <end position="85"/>
    </location>
</feature>
<dbReference type="InterPro" id="IPR057627">
    <property type="entry name" value="FN-plug_TEN1-4"/>
</dbReference>
<evidence type="ECO:0000256" key="1">
    <source>
        <dbReference type="ARBA" id="ARBA00022536"/>
    </source>
</evidence>
<feature type="domain" description="Teneurin 1-4-like FN-plug" evidence="4">
    <location>
        <begin position="158"/>
        <end position="243"/>
    </location>
</feature>
<dbReference type="Proteomes" id="UP001488838">
    <property type="component" value="Unassembled WGS sequence"/>
</dbReference>
<evidence type="ECO:0000256" key="3">
    <source>
        <dbReference type="ARBA" id="ARBA00023157"/>
    </source>
</evidence>
<evidence type="ECO:0008006" key="8">
    <source>
        <dbReference type="Google" id="ProtNLM"/>
    </source>
</evidence>
<dbReference type="Pfam" id="PF25020">
    <property type="entry name" value="TTR_TEN1-4"/>
    <property type="match status" value="1"/>
</dbReference>
<dbReference type="GO" id="GO:0043005">
    <property type="term" value="C:neuron projection"/>
    <property type="evidence" value="ECO:0007669"/>
    <property type="project" value="TreeGrafter"/>
</dbReference>
<keyword evidence="2" id="KW-0677">Repeat</keyword>
<dbReference type="Pfam" id="PF24329">
    <property type="entry name" value="FN-plug_TEN1-4"/>
    <property type="match status" value="1"/>
</dbReference>
<dbReference type="EMBL" id="JBBHLL010000394">
    <property type="protein sequence ID" value="KAK7804089.1"/>
    <property type="molecule type" value="Genomic_DNA"/>
</dbReference>